<dbReference type="AlphaFoldDB" id="A0A7W7HDH6"/>
<protein>
    <submittedName>
        <fullName evidence="2">Uncharacterized protein YraI</fullName>
    </submittedName>
</protein>
<name>A0A7W7HDH6_9ACTN</name>
<dbReference type="Proteomes" id="UP000590511">
    <property type="component" value="Unassembled WGS sequence"/>
</dbReference>
<sequence length="131" mass="13591">MIVRPHTFRVSRGFAAAVVTALLPVAAIVGLTPAPASASCSHSHSNLDDGSDTVVGTSTGLNIRTGPHTACAKAMTGAIPNGASVALHCWTAGDRVIGYYDTDTWSYVRYGTVYGWVSDAYLSGQGSDQLC</sequence>
<feature type="signal peptide" evidence="1">
    <location>
        <begin position="1"/>
        <end position="38"/>
    </location>
</feature>
<dbReference type="EMBL" id="JACHNC010000001">
    <property type="protein sequence ID" value="MBB4748520.1"/>
    <property type="molecule type" value="Genomic_DNA"/>
</dbReference>
<comment type="caution">
    <text evidence="2">The sequence shown here is derived from an EMBL/GenBank/DDBJ whole genome shotgun (WGS) entry which is preliminary data.</text>
</comment>
<keyword evidence="1" id="KW-0732">Signal</keyword>
<dbReference type="RefSeq" id="WP_188120983.1">
    <property type="nucleotide sequence ID" value="NZ_BOMP01000007.1"/>
</dbReference>
<reference evidence="2 3" key="1">
    <citation type="submission" date="2020-08" db="EMBL/GenBank/DDBJ databases">
        <title>Sequencing the genomes of 1000 actinobacteria strains.</title>
        <authorList>
            <person name="Klenk H.-P."/>
        </authorList>
    </citation>
    <scope>NUCLEOTIDE SEQUENCE [LARGE SCALE GENOMIC DNA]</scope>
    <source>
        <strain evidence="2 3">DSM 43150</strain>
    </source>
</reference>
<proteinExistence type="predicted"/>
<evidence type="ECO:0000256" key="1">
    <source>
        <dbReference type="SAM" id="SignalP"/>
    </source>
</evidence>
<evidence type="ECO:0000313" key="2">
    <source>
        <dbReference type="EMBL" id="MBB4748520.1"/>
    </source>
</evidence>
<dbReference type="Gene3D" id="2.30.30.40">
    <property type="entry name" value="SH3 Domains"/>
    <property type="match status" value="1"/>
</dbReference>
<feature type="chain" id="PRO_5031066134" evidence="1">
    <location>
        <begin position="39"/>
        <end position="131"/>
    </location>
</feature>
<organism evidence="2 3">
    <name type="scientific">Actinoplanes lobatus</name>
    <dbReference type="NCBI Taxonomy" id="113568"/>
    <lineage>
        <taxon>Bacteria</taxon>
        <taxon>Bacillati</taxon>
        <taxon>Actinomycetota</taxon>
        <taxon>Actinomycetes</taxon>
        <taxon>Micromonosporales</taxon>
        <taxon>Micromonosporaceae</taxon>
        <taxon>Actinoplanes</taxon>
    </lineage>
</organism>
<gene>
    <name evidence="2" type="ORF">BJ964_002681</name>
</gene>
<evidence type="ECO:0000313" key="3">
    <source>
        <dbReference type="Proteomes" id="UP000590511"/>
    </source>
</evidence>
<accession>A0A7W7HDH6</accession>